<protein>
    <submittedName>
        <fullName evidence="4">Arylsulfatase</fullName>
    </submittedName>
</protein>
<organism evidence="4 5">
    <name type="scientific">SAR324 cluster bacterium</name>
    <dbReference type="NCBI Taxonomy" id="2024889"/>
    <lineage>
        <taxon>Bacteria</taxon>
        <taxon>Deltaproteobacteria</taxon>
        <taxon>SAR324 cluster</taxon>
    </lineage>
</organism>
<dbReference type="Gene3D" id="3.40.720.10">
    <property type="entry name" value="Alkaline Phosphatase, subunit A"/>
    <property type="match status" value="1"/>
</dbReference>
<evidence type="ECO:0000313" key="4">
    <source>
        <dbReference type="EMBL" id="MAH63151.1"/>
    </source>
</evidence>
<dbReference type="SUPFAM" id="SSF53649">
    <property type="entry name" value="Alkaline phosphatase-like"/>
    <property type="match status" value="1"/>
</dbReference>
<accession>A0A2D6YIZ2</accession>
<evidence type="ECO:0000259" key="3">
    <source>
        <dbReference type="Pfam" id="PF00884"/>
    </source>
</evidence>
<keyword evidence="2" id="KW-0378">Hydrolase</keyword>
<dbReference type="Proteomes" id="UP000226525">
    <property type="component" value="Unassembled WGS sequence"/>
</dbReference>
<feature type="domain" description="Sulfatase N-terminal" evidence="3">
    <location>
        <begin position="2"/>
        <end position="359"/>
    </location>
</feature>
<name>A0A2D6YIZ2_9DELT</name>
<sequence length="471" mass="54320">MNIIYIITDQQRYDTINALGYPFMETPNIDRLVKEGCTFRNCFATGLSCAPSRASIFNCYYPHTTGIFRNACSWKHSWIELLSEKGYHTVNIGKMHTWPFNTPCGFKERYNVENKDRFLEGRYYFDEWDKALASHGLVKQQRSSYRTREDYKVSLGAFDWELPEKMHADMFVGDMATWWIKNHPVSQPLFLQIGFPGPHPPYDPLPPFSSRYLSKDLSINDVSAAELESLPPPLKAYRKHCTEVDHDSILDQLFPTKQQRFRQRAYYLANITMIDQKIGEILEALDEQGYLDDAMIVFTSDHGDCLGDHGLSQKWSGYDQVVRVPAIVWKPGTVKAGHEVSSLCQQFDISQTLLEMAGIQIPSSFESESVMNGVLGKLQSGRKYVFAEQGGDGNLTDAQMVTMVRSEKWKMIHYAGETFGQLFDLEKDPLEIRNLWEDTGYDVEKKSLHDALLNWHIQSQYRTKDWANDFR</sequence>
<dbReference type="InterPro" id="IPR000917">
    <property type="entry name" value="Sulfatase_N"/>
</dbReference>
<dbReference type="PANTHER" id="PTHR45953:SF1">
    <property type="entry name" value="IDURONATE 2-SULFATASE"/>
    <property type="match status" value="1"/>
</dbReference>
<dbReference type="PANTHER" id="PTHR45953">
    <property type="entry name" value="IDURONATE 2-SULFATASE"/>
    <property type="match status" value="1"/>
</dbReference>
<evidence type="ECO:0000313" key="5">
    <source>
        <dbReference type="Proteomes" id="UP000226525"/>
    </source>
</evidence>
<comment type="caution">
    <text evidence="4">The sequence shown here is derived from an EMBL/GenBank/DDBJ whole genome shotgun (WGS) entry which is preliminary data.</text>
</comment>
<dbReference type="EMBL" id="NZEX01000080">
    <property type="protein sequence ID" value="MAH63151.1"/>
    <property type="molecule type" value="Genomic_DNA"/>
</dbReference>
<evidence type="ECO:0000256" key="1">
    <source>
        <dbReference type="ARBA" id="ARBA00022723"/>
    </source>
</evidence>
<evidence type="ECO:0000256" key="2">
    <source>
        <dbReference type="ARBA" id="ARBA00022801"/>
    </source>
</evidence>
<dbReference type="Pfam" id="PF00884">
    <property type="entry name" value="Sulfatase"/>
    <property type="match status" value="1"/>
</dbReference>
<dbReference type="GO" id="GO:0005737">
    <property type="term" value="C:cytoplasm"/>
    <property type="evidence" value="ECO:0007669"/>
    <property type="project" value="TreeGrafter"/>
</dbReference>
<dbReference type="InterPro" id="IPR017850">
    <property type="entry name" value="Alkaline_phosphatase_core_sf"/>
</dbReference>
<keyword evidence="1" id="KW-0479">Metal-binding</keyword>
<gene>
    <name evidence="4" type="ORF">CMN54_06860</name>
</gene>
<dbReference type="GO" id="GO:0008484">
    <property type="term" value="F:sulfuric ester hydrolase activity"/>
    <property type="evidence" value="ECO:0007669"/>
    <property type="project" value="TreeGrafter"/>
</dbReference>
<dbReference type="GO" id="GO:0046872">
    <property type="term" value="F:metal ion binding"/>
    <property type="evidence" value="ECO:0007669"/>
    <property type="project" value="UniProtKB-KW"/>
</dbReference>
<dbReference type="AlphaFoldDB" id="A0A2D6YIZ2"/>
<proteinExistence type="predicted"/>
<reference evidence="5" key="1">
    <citation type="submission" date="2017-09" db="EMBL/GenBank/DDBJ databases">
        <title>The Reconstruction of 2,631 Draft Metagenome-Assembled Genomes from the Global Oceans.</title>
        <authorList>
            <person name="Tully B.J."/>
            <person name="Graham E.D."/>
            <person name="Heidelberg J.F."/>
        </authorList>
    </citation>
    <scope>NUCLEOTIDE SEQUENCE [LARGE SCALE GENOMIC DNA]</scope>
</reference>